<sequence>MALLFSIGIFFAWAMLVVLGDIRFRRVPNTLVVAGLIAGFASAFAHANPFGIFPKQALIGMLVGAVSLFPFFAFRVMGAADVKVFAVLGAWCGAHALFWLWAVASIAAGMHALALMAMSNTSIGALRRRGAPAMTLGGRRATPYAACLVAPAAGWLAHLVASGGVQ</sequence>
<dbReference type="GO" id="GO:0005886">
    <property type="term" value="C:plasma membrane"/>
    <property type="evidence" value="ECO:0007669"/>
    <property type="project" value="TreeGrafter"/>
</dbReference>
<protein>
    <recommendedName>
        <fullName evidence="3">Prepilin type IV endopeptidase peptidase domain-containing protein</fullName>
    </recommendedName>
</protein>
<reference evidence="4 5" key="1">
    <citation type="submission" date="2015-11" db="EMBL/GenBank/DDBJ databases">
        <title>Expanding the genomic diversity of Burkholderia species for the development of highly accurate diagnostics.</title>
        <authorList>
            <person name="Sahl J."/>
            <person name="Keim P."/>
            <person name="Wagner D."/>
        </authorList>
    </citation>
    <scope>NUCLEOTIDE SEQUENCE [LARGE SCALE GENOMIC DNA]</scope>
    <source>
        <strain evidence="4 5">MSMB2036</strain>
    </source>
</reference>
<feature type="transmembrane region" description="Helical" evidence="2">
    <location>
        <begin position="30"/>
        <end position="50"/>
    </location>
</feature>
<feature type="transmembrane region" description="Helical" evidence="2">
    <location>
        <begin position="57"/>
        <end position="78"/>
    </location>
</feature>
<comment type="similarity">
    <text evidence="1">Belongs to the peptidase A24 family.</text>
</comment>
<name>A0A103QVH7_9BURK</name>
<feature type="domain" description="Prepilin type IV endopeptidase peptidase" evidence="3">
    <location>
        <begin position="9"/>
        <end position="112"/>
    </location>
</feature>
<dbReference type="Proteomes" id="UP000064029">
    <property type="component" value="Unassembled WGS sequence"/>
</dbReference>
<dbReference type="GO" id="GO:0006465">
    <property type="term" value="P:signal peptide processing"/>
    <property type="evidence" value="ECO:0007669"/>
    <property type="project" value="TreeGrafter"/>
</dbReference>
<evidence type="ECO:0000313" key="5">
    <source>
        <dbReference type="Proteomes" id="UP000064029"/>
    </source>
</evidence>
<keyword evidence="2" id="KW-0812">Transmembrane</keyword>
<evidence type="ECO:0000259" key="3">
    <source>
        <dbReference type="Pfam" id="PF01478"/>
    </source>
</evidence>
<dbReference type="Gene3D" id="1.20.120.1220">
    <property type="match status" value="1"/>
</dbReference>
<comment type="caution">
    <text evidence="4">The sequence shown here is derived from an EMBL/GenBank/DDBJ whole genome shotgun (WGS) entry which is preliminary data.</text>
</comment>
<gene>
    <name evidence="4" type="ORF">WJ33_36510</name>
</gene>
<dbReference type="Pfam" id="PF01478">
    <property type="entry name" value="Peptidase_A24"/>
    <property type="match status" value="1"/>
</dbReference>
<keyword evidence="2" id="KW-0472">Membrane</keyword>
<proteinExistence type="inferred from homology"/>
<evidence type="ECO:0000256" key="1">
    <source>
        <dbReference type="ARBA" id="ARBA00005801"/>
    </source>
</evidence>
<dbReference type="OrthoDB" id="8942754at2"/>
<keyword evidence="2" id="KW-1133">Transmembrane helix</keyword>
<dbReference type="InterPro" id="IPR050882">
    <property type="entry name" value="Prepilin_peptidase/N-MTase"/>
</dbReference>
<dbReference type="AlphaFoldDB" id="A0A103QVH7"/>
<dbReference type="GO" id="GO:0004190">
    <property type="term" value="F:aspartic-type endopeptidase activity"/>
    <property type="evidence" value="ECO:0007669"/>
    <property type="project" value="InterPro"/>
</dbReference>
<dbReference type="InterPro" id="IPR000045">
    <property type="entry name" value="Prepilin_IV_endopep_pep"/>
</dbReference>
<dbReference type="RefSeq" id="WP_059757855.1">
    <property type="nucleotide sequence ID" value="NZ_CP013414.1"/>
</dbReference>
<evidence type="ECO:0000256" key="2">
    <source>
        <dbReference type="SAM" id="Phobius"/>
    </source>
</evidence>
<evidence type="ECO:0000313" key="4">
    <source>
        <dbReference type="EMBL" id="KVG56342.1"/>
    </source>
</evidence>
<dbReference type="PANTHER" id="PTHR30487">
    <property type="entry name" value="TYPE 4 PREPILIN-LIKE PROTEINS LEADER PEPTIDE-PROCESSING ENZYME"/>
    <property type="match status" value="1"/>
</dbReference>
<dbReference type="PANTHER" id="PTHR30487:SF0">
    <property type="entry name" value="PREPILIN LEADER PEPTIDASE_N-METHYLTRANSFERASE-RELATED"/>
    <property type="match status" value="1"/>
</dbReference>
<organism evidence="4 5">
    <name type="scientific">Burkholderia ubonensis</name>
    <dbReference type="NCBI Taxonomy" id="101571"/>
    <lineage>
        <taxon>Bacteria</taxon>
        <taxon>Pseudomonadati</taxon>
        <taxon>Pseudomonadota</taxon>
        <taxon>Betaproteobacteria</taxon>
        <taxon>Burkholderiales</taxon>
        <taxon>Burkholderiaceae</taxon>
        <taxon>Burkholderia</taxon>
        <taxon>Burkholderia cepacia complex</taxon>
    </lineage>
</organism>
<dbReference type="EMBL" id="LOXM01000255">
    <property type="protein sequence ID" value="KVG56342.1"/>
    <property type="molecule type" value="Genomic_DNA"/>
</dbReference>
<accession>A0A103QVH7</accession>